<dbReference type="RefSeq" id="WP_075855856.1">
    <property type="nucleotide sequence ID" value="NZ_FMAC01000010.1"/>
</dbReference>
<dbReference type="Proteomes" id="UP000186228">
    <property type="component" value="Unassembled WGS sequence"/>
</dbReference>
<evidence type="ECO:0000313" key="2">
    <source>
        <dbReference type="Proteomes" id="UP000186228"/>
    </source>
</evidence>
<dbReference type="OrthoDB" id="7365361at2"/>
<accession>A0A1C3W2K2</accession>
<gene>
    <name evidence="1" type="ORF">GA0061100_110122</name>
</gene>
<organism evidence="1 2">
    <name type="scientific">Rhizobium hainanense</name>
    <dbReference type="NCBI Taxonomy" id="52131"/>
    <lineage>
        <taxon>Bacteria</taxon>
        <taxon>Pseudomonadati</taxon>
        <taxon>Pseudomonadota</taxon>
        <taxon>Alphaproteobacteria</taxon>
        <taxon>Hyphomicrobiales</taxon>
        <taxon>Rhizobiaceae</taxon>
        <taxon>Rhizobium/Agrobacterium group</taxon>
        <taxon>Rhizobium</taxon>
    </lineage>
</organism>
<protein>
    <submittedName>
        <fullName evidence="1">Uncharacterized protein</fullName>
    </submittedName>
</protein>
<dbReference type="AlphaFoldDB" id="A0A1C3W2K2"/>
<evidence type="ECO:0000313" key="1">
    <source>
        <dbReference type="EMBL" id="SCB34161.1"/>
    </source>
</evidence>
<keyword evidence="2" id="KW-1185">Reference proteome</keyword>
<name>A0A1C3W2K2_9HYPH</name>
<dbReference type="EMBL" id="FMAC01000010">
    <property type="protein sequence ID" value="SCB34161.1"/>
    <property type="molecule type" value="Genomic_DNA"/>
</dbReference>
<proteinExistence type="predicted"/>
<sequence length="67" mass="7586">MTQRDLTIAEVLKDPLIRQVMRADRISVTRMADLLQDAARRQEHALSANFSSITHVATRSVPQADLR</sequence>
<reference evidence="2" key="1">
    <citation type="submission" date="2016-08" db="EMBL/GenBank/DDBJ databases">
        <authorList>
            <person name="Varghese N."/>
            <person name="Submissions Spin"/>
        </authorList>
    </citation>
    <scope>NUCLEOTIDE SEQUENCE [LARGE SCALE GENOMIC DNA]</scope>
    <source>
        <strain evidence="2">CCBAU 57015</strain>
    </source>
</reference>